<comment type="caution">
    <text evidence="6">The sequence shown here is derived from an EMBL/GenBank/DDBJ whole genome shotgun (WGS) entry which is preliminary data.</text>
</comment>
<keyword evidence="4" id="KW-0249">Electron transport</keyword>
<feature type="domain" description="Electron transfer flavoprotein alpha/beta-subunit N-terminal" evidence="5">
    <location>
        <begin position="23"/>
        <end position="218"/>
    </location>
</feature>
<gene>
    <name evidence="6" type="ORF">P3W85_27470</name>
</gene>
<evidence type="ECO:0000256" key="2">
    <source>
        <dbReference type="ARBA" id="ARBA00016797"/>
    </source>
</evidence>
<dbReference type="SUPFAM" id="SSF52402">
    <property type="entry name" value="Adenine nucleotide alpha hydrolases-like"/>
    <property type="match status" value="1"/>
</dbReference>
<keyword evidence="3" id="KW-0813">Transport</keyword>
<dbReference type="RefSeq" id="WP_276267069.1">
    <property type="nucleotide sequence ID" value="NZ_JARJLM010000452.1"/>
</dbReference>
<evidence type="ECO:0000256" key="3">
    <source>
        <dbReference type="ARBA" id="ARBA00022448"/>
    </source>
</evidence>
<keyword evidence="7" id="KW-1185">Reference proteome</keyword>
<dbReference type="PANTHER" id="PTHR21294">
    <property type="entry name" value="ELECTRON TRANSFER FLAVOPROTEIN BETA-SUBUNIT"/>
    <property type="match status" value="1"/>
</dbReference>
<dbReference type="PANTHER" id="PTHR21294:SF8">
    <property type="entry name" value="ELECTRON TRANSFER FLAVOPROTEIN SUBUNIT BETA"/>
    <property type="match status" value="1"/>
</dbReference>
<dbReference type="InterPro" id="IPR033948">
    <property type="entry name" value="ETF_beta_N"/>
</dbReference>
<dbReference type="EMBL" id="JARJLM010000452">
    <property type="protein sequence ID" value="MDF3836668.1"/>
    <property type="molecule type" value="Genomic_DNA"/>
</dbReference>
<name>A0ABT6AWC9_9BURK</name>
<proteinExistence type="inferred from homology"/>
<evidence type="ECO:0000313" key="6">
    <source>
        <dbReference type="EMBL" id="MDF3836668.1"/>
    </source>
</evidence>
<dbReference type="PIRSF" id="PIRSF000090">
    <property type="entry name" value="Beta-ETF"/>
    <property type="match status" value="1"/>
</dbReference>
<dbReference type="Pfam" id="PF01012">
    <property type="entry name" value="ETF"/>
    <property type="match status" value="1"/>
</dbReference>
<sequence>MKILVTIKQVATLDEDFEMRGDGRDIDPDFLVHDLNEWDNYTLEEAMRLKEGPGGEGIEVVVATVGPGSADEELRKCLAKGADRAIRIWDDALEEADPIAVARVLAALARRESADLVFAGVQASDHAFGATGMAMAGLLDAPHAAVVAALEYAPGERTATVRRELEGGTYAAVRIATPAVLTLQLGINTPRYASLRGIKQAAQRPIEVVSPQDIGLAAGDTGAAGSLSRVRRMYVPEKGRAQMIEGTPAEQASQLARIIKEFRGEA</sequence>
<evidence type="ECO:0000259" key="5">
    <source>
        <dbReference type="SMART" id="SM00893"/>
    </source>
</evidence>
<reference evidence="6 7" key="1">
    <citation type="submission" date="2023-03" db="EMBL/GenBank/DDBJ databases">
        <title>Draft assemblies of triclosan tolerant bacteria isolated from returned activated sludge.</title>
        <authorList>
            <person name="Van Hamelsveld S."/>
        </authorList>
    </citation>
    <scope>NUCLEOTIDE SEQUENCE [LARGE SCALE GENOMIC DNA]</scope>
    <source>
        <strain evidence="6 7">GW210010_S58</strain>
    </source>
</reference>
<dbReference type="InterPro" id="IPR012255">
    <property type="entry name" value="ETF_b"/>
</dbReference>
<dbReference type="Gene3D" id="3.40.50.620">
    <property type="entry name" value="HUPs"/>
    <property type="match status" value="1"/>
</dbReference>
<accession>A0ABT6AWC9</accession>
<protein>
    <recommendedName>
        <fullName evidence="2">Electron transfer flavoprotein subunit beta</fullName>
    </recommendedName>
</protein>
<dbReference type="SMART" id="SM00893">
    <property type="entry name" value="ETF"/>
    <property type="match status" value="1"/>
</dbReference>
<evidence type="ECO:0000256" key="1">
    <source>
        <dbReference type="ARBA" id="ARBA00007557"/>
    </source>
</evidence>
<organism evidence="6 7">
    <name type="scientific">Cupriavidus basilensis</name>
    <dbReference type="NCBI Taxonomy" id="68895"/>
    <lineage>
        <taxon>Bacteria</taxon>
        <taxon>Pseudomonadati</taxon>
        <taxon>Pseudomonadota</taxon>
        <taxon>Betaproteobacteria</taxon>
        <taxon>Burkholderiales</taxon>
        <taxon>Burkholderiaceae</taxon>
        <taxon>Cupriavidus</taxon>
    </lineage>
</organism>
<dbReference type="Proteomes" id="UP001216674">
    <property type="component" value="Unassembled WGS sequence"/>
</dbReference>
<evidence type="ECO:0000313" key="7">
    <source>
        <dbReference type="Proteomes" id="UP001216674"/>
    </source>
</evidence>
<comment type="similarity">
    <text evidence="1">Belongs to the ETF beta-subunit/FixA family.</text>
</comment>
<evidence type="ECO:0000256" key="4">
    <source>
        <dbReference type="ARBA" id="ARBA00022982"/>
    </source>
</evidence>
<dbReference type="InterPro" id="IPR014730">
    <property type="entry name" value="ETF_a/b_N"/>
</dbReference>
<dbReference type="CDD" id="cd01714">
    <property type="entry name" value="ETF_beta"/>
    <property type="match status" value="1"/>
</dbReference>
<dbReference type="InterPro" id="IPR014729">
    <property type="entry name" value="Rossmann-like_a/b/a_fold"/>
</dbReference>